<evidence type="ECO:0000313" key="12">
    <source>
        <dbReference type="RefSeq" id="XP_027199593.1"/>
    </source>
</evidence>
<dbReference type="InterPro" id="IPR036291">
    <property type="entry name" value="NAD(P)-bd_dom_sf"/>
</dbReference>
<dbReference type="SUPFAM" id="SSF51735">
    <property type="entry name" value="NAD(P)-binding Rossmann-fold domains"/>
    <property type="match status" value="1"/>
</dbReference>
<evidence type="ECO:0000256" key="1">
    <source>
        <dbReference type="ARBA" id="ARBA00005205"/>
    </source>
</evidence>
<keyword evidence="5" id="KW-0521">NADP</keyword>
<dbReference type="SUPFAM" id="SSF48179">
    <property type="entry name" value="6-phosphogluconate dehydrogenase C-terminal domain-like"/>
    <property type="match status" value="1"/>
</dbReference>
<organism evidence="11 12">
    <name type="scientific">Dermatophagoides pteronyssinus</name>
    <name type="common">European house dust mite</name>
    <dbReference type="NCBI Taxonomy" id="6956"/>
    <lineage>
        <taxon>Eukaryota</taxon>
        <taxon>Metazoa</taxon>
        <taxon>Ecdysozoa</taxon>
        <taxon>Arthropoda</taxon>
        <taxon>Chelicerata</taxon>
        <taxon>Arachnida</taxon>
        <taxon>Acari</taxon>
        <taxon>Acariformes</taxon>
        <taxon>Sarcoptiformes</taxon>
        <taxon>Astigmata</taxon>
        <taxon>Psoroptidia</taxon>
        <taxon>Analgoidea</taxon>
        <taxon>Pyroglyphidae</taxon>
        <taxon>Dermatophagoidinae</taxon>
        <taxon>Dermatophagoides</taxon>
    </lineage>
</organism>
<evidence type="ECO:0000313" key="11">
    <source>
        <dbReference type="Proteomes" id="UP000515146"/>
    </source>
</evidence>
<comment type="pathway">
    <text evidence="1">Amino-acid biosynthesis; L-proline biosynthesis; L-proline from L-glutamate 5-semialdehyde: step 1/1.</text>
</comment>
<name>A0A6P6Y276_DERPT</name>
<sequence length="320" mass="34473">MSKPTTSGTRPTKKTRRGGADANTARLGFIGAGKLATSIITGLLSVRGQVDPKRIYISSPTTTNTETMKILYPAIHTSKRNIDIFGRFDCDIVFICCPPNVIHSLYKIGGTRPAALTTNYIPNMRHPVYIFSLVFGFNIDQIKDCLLNPENPGKYTAKFYRCVISHSIFYGIGHSYIDTEPDSEKFPNIVREILTRITTLEFVPGNHLDTVCVLVGSGIAFCYYFINSIADGAVKAGMPRNVAVKFAAKVAQSTSQTILTTGLMATQLKDDSSSPSGGAIFGQMILDKNEAASGLCGAIEASFKRSQALALNGAGGGDIH</sequence>
<evidence type="ECO:0000256" key="7">
    <source>
        <dbReference type="ARBA" id="ARBA00038523"/>
    </source>
</evidence>
<dbReference type="Proteomes" id="UP000515146">
    <property type="component" value="Unplaced"/>
</dbReference>
<evidence type="ECO:0000256" key="4">
    <source>
        <dbReference type="ARBA" id="ARBA00022650"/>
    </source>
</evidence>
<keyword evidence="6" id="KW-0560">Oxidoreductase</keyword>
<dbReference type="PANTHER" id="PTHR11645">
    <property type="entry name" value="PYRROLINE-5-CARBOXYLATE REDUCTASE"/>
    <property type="match status" value="1"/>
</dbReference>
<gene>
    <name evidence="12" type="primary">LOC113793729</name>
</gene>
<dbReference type="GeneID" id="113793729"/>
<keyword evidence="4" id="KW-0641">Proline biosynthesis</keyword>
<dbReference type="RefSeq" id="XP_027199593.1">
    <property type="nucleotide sequence ID" value="XM_027343792.1"/>
</dbReference>
<dbReference type="InterPro" id="IPR028939">
    <property type="entry name" value="P5C_Rdtase_cat_N"/>
</dbReference>
<evidence type="ECO:0000256" key="8">
    <source>
        <dbReference type="ARBA" id="ARBA00039786"/>
    </source>
</evidence>
<dbReference type="UniPathway" id="UPA00098">
    <property type="reaction ID" value="UER00361"/>
</dbReference>
<dbReference type="InterPro" id="IPR000304">
    <property type="entry name" value="Pyrroline-COOH_reductase"/>
</dbReference>
<dbReference type="GO" id="GO:0004735">
    <property type="term" value="F:pyrroline-5-carboxylate reductase activity"/>
    <property type="evidence" value="ECO:0007669"/>
    <property type="project" value="UniProtKB-EC"/>
</dbReference>
<dbReference type="PIRSF" id="PIRSF000193">
    <property type="entry name" value="Pyrrol-5-carb_rd"/>
    <property type="match status" value="1"/>
</dbReference>
<keyword evidence="11" id="KW-1185">Reference proteome</keyword>
<accession>A0A6P6Y276</accession>
<comment type="function">
    <text evidence="10">Oxidoreductase that catalyzes the last step in proline biosynthesis, which corresponds to the reduction of pyrroline-5-carboxylate (P5C) to L-proline using NAD(P)H. Proline is synthesized from either glutamate or ornithine; both are converted to P5C, and then to proline via pyrroline-5-carboxylate reductases (PYCRs). PYCR3 is exclusively linked to the biosynthesis of proline from ornithine.</text>
</comment>
<dbReference type="PANTHER" id="PTHR11645:SF0">
    <property type="entry name" value="PYRROLINE-5-CARBOXYLATE REDUCTASE 3"/>
    <property type="match status" value="1"/>
</dbReference>
<reference evidence="12" key="1">
    <citation type="submission" date="2025-08" db="UniProtKB">
        <authorList>
            <consortium name="RefSeq"/>
        </authorList>
    </citation>
    <scope>IDENTIFICATION</scope>
    <source>
        <strain evidence="12">Airmid</strain>
    </source>
</reference>
<evidence type="ECO:0000256" key="6">
    <source>
        <dbReference type="ARBA" id="ARBA00023002"/>
    </source>
</evidence>
<evidence type="ECO:0000256" key="5">
    <source>
        <dbReference type="ARBA" id="ARBA00022857"/>
    </source>
</evidence>
<proteinExistence type="inferred from homology"/>
<dbReference type="Gene3D" id="3.40.50.720">
    <property type="entry name" value="NAD(P)-binding Rossmann-like Domain"/>
    <property type="match status" value="1"/>
</dbReference>
<dbReference type="OrthoDB" id="10263291at2759"/>
<comment type="similarity">
    <text evidence="2">Belongs to the pyrroline-5-carboxylate reductase family.</text>
</comment>
<dbReference type="Pfam" id="PF03807">
    <property type="entry name" value="F420_oxidored"/>
    <property type="match status" value="1"/>
</dbReference>
<dbReference type="Gene3D" id="1.10.3730.10">
    <property type="entry name" value="ProC C-terminal domain-like"/>
    <property type="match status" value="1"/>
</dbReference>
<dbReference type="AlphaFoldDB" id="A0A6P6Y276"/>
<dbReference type="InParanoid" id="A0A6P6Y276"/>
<evidence type="ECO:0000256" key="9">
    <source>
        <dbReference type="ARBA" id="ARBA00042532"/>
    </source>
</evidence>
<protein>
    <recommendedName>
        <fullName evidence="8">Pyrroline-5-carboxylate reductase 3</fullName>
        <ecNumber evidence="3">1.5.1.2</ecNumber>
    </recommendedName>
    <alternativeName>
        <fullName evidence="9">Pyrroline-5-carboxylate reductase-like protein</fullName>
    </alternativeName>
</protein>
<dbReference type="KEGG" id="dpte:113793729"/>
<dbReference type="GO" id="GO:0055129">
    <property type="term" value="P:L-proline biosynthetic process"/>
    <property type="evidence" value="ECO:0007669"/>
    <property type="project" value="UniProtKB-UniPathway"/>
</dbReference>
<evidence type="ECO:0000256" key="3">
    <source>
        <dbReference type="ARBA" id="ARBA00012855"/>
    </source>
</evidence>
<evidence type="ECO:0000256" key="10">
    <source>
        <dbReference type="ARBA" id="ARBA00049975"/>
    </source>
</evidence>
<keyword evidence="4" id="KW-0028">Amino-acid biosynthesis</keyword>
<dbReference type="Pfam" id="PF14748">
    <property type="entry name" value="P5CR_dimer"/>
    <property type="match status" value="1"/>
</dbReference>
<dbReference type="InterPro" id="IPR008927">
    <property type="entry name" value="6-PGluconate_DH-like_C_sf"/>
</dbReference>
<comment type="subunit">
    <text evidence="7">Homodecamer; composed of 5 homodimers.</text>
</comment>
<dbReference type="EC" id="1.5.1.2" evidence="3"/>
<evidence type="ECO:0000256" key="2">
    <source>
        <dbReference type="ARBA" id="ARBA00005525"/>
    </source>
</evidence>
<dbReference type="InterPro" id="IPR029036">
    <property type="entry name" value="P5CR_dimer"/>
</dbReference>